<reference evidence="2" key="1">
    <citation type="submission" date="2023-03" db="UniProtKB">
        <authorList>
            <consortium name="EnsemblPlants"/>
        </authorList>
    </citation>
    <scope>IDENTIFICATION</scope>
</reference>
<feature type="region of interest" description="Disordered" evidence="1">
    <location>
        <begin position="1"/>
        <end position="35"/>
    </location>
</feature>
<dbReference type="AlphaFoldDB" id="A0A9I9DQ30"/>
<evidence type="ECO:0000313" key="2">
    <source>
        <dbReference type="EnsemblPlants" id="MELO3C021896.2.1"/>
    </source>
</evidence>
<accession>A0A9I9DQ30</accession>
<protein>
    <submittedName>
        <fullName evidence="2">Uncharacterized protein</fullName>
    </submittedName>
</protein>
<proteinExistence type="predicted"/>
<organism evidence="2">
    <name type="scientific">Cucumis melo</name>
    <name type="common">Muskmelon</name>
    <dbReference type="NCBI Taxonomy" id="3656"/>
    <lineage>
        <taxon>Eukaryota</taxon>
        <taxon>Viridiplantae</taxon>
        <taxon>Streptophyta</taxon>
        <taxon>Embryophyta</taxon>
        <taxon>Tracheophyta</taxon>
        <taxon>Spermatophyta</taxon>
        <taxon>Magnoliopsida</taxon>
        <taxon>eudicotyledons</taxon>
        <taxon>Gunneridae</taxon>
        <taxon>Pentapetalae</taxon>
        <taxon>rosids</taxon>
        <taxon>fabids</taxon>
        <taxon>Cucurbitales</taxon>
        <taxon>Cucurbitaceae</taxon>
        <taxon>Benincaseae</taxon>
        <taxon>Cucumis</taxon>
    </lineage>
</organism>
<evidence type="ECO:0000256" key="1">
    <source>
        <dbReference type="SAM" id="MobiDB-lite"/>
    </source>
</evidence>
<feature type="compositionally biased region" description="Basic residues" evidence="1">
    <location>
        <begin position="24"/>
        <end position="35"/>
    </location>
</feature>
<name>A0A9I9DQ30_CUCME</name>
<dbReference type="EnsemblPlants" id="MELO3C021896.2.1">
    <property type="protein sequence ID" value="MELO3C021896.2.1"/>
    <property type="gene ID" value="MELO3C021896.2"/>
</dbReference>
<dbReference type="Gramene" id="MELO3C021896.2.1">
    <property type="protein sequence ID" value="MELO3C021896.2.1"/>
    <property type="gene ID" value="MELO3C021896.2"/>
</dbReference>
<sequence length="35" mass="3850">MKVNSTPSPPRASDRDRMGVGIAARKRRRAEGRLG</sequence>